<name>A0A1M4WJ06_LOKAT</name>
<dbReference type="RefSeq" id="WP_072856283.1">
    <property type="nucleotide sequence ID" value="NZ_FQUE01000002.1"/>
</dbReference>
<protein>
    <recommendedName>
        <fullName evidence="4">DUF2946 domain-containing protein</fullName>
    </recommendedName>
</protein>
<evidence type="ECO:0000313" key="3">
    <source>
        <dbReference type="Proteomes" id="UP000183987"/>
    </source>
</evidence>
<dbReference type="AlphaFoldDB" id="A0A1M4WJ06"/>
<reference evidence="3" key="1">
    <citation type="submission" date="2016-11" db="EMBL/GenBank/DDBJ databases">
        <authorList>
            <person name="Varghese N."/>
            <person name="Submissions S."/>
        </authorList>
    </citation>
    <scope>NUCLEOTIDE SEQUENCE [LARGE SCALE GENOMIC DNA]</scope>
    <source>
        <strain evidence="3">DSM 29326</strain>
    </source>
</reference>
<keyword evidence="1" id="KW-0732">Signal</keyword>
<sequence length="116" mass="12065">MTRRLHHAVTTCAAILLIALTSVVFAAQKAPAAHPATTEAFLAAGGSLDDLCGGSGAEGHDHCPFCRLLPDTAPVQPAPRMFRLAVDTDLSALSALVRTPWGGSSRARPRAPPFPV</sequence>
<feature type="chain" id="PRO_5013132797" description="DUF2946 domain-containing protein" evidence="1">
    <location>
        <begin position="27"/>
        <end position="116"/>
    </location>
</feature>
<feature type="signal peptide" evidence="1">
    <location>
        <begin position="1"/>
        <end position="26"/>
    </location>
</feature>
<evidence type="ECO:0008006" key="4">
    <source>
        <dbReference type="Google" id="ProtNLM"/>
    </source>
</evidence>
<dbReference type="EMBL" id="FQUE01000002">
    <property type="protein sequence ID" value="SHE81053.1"/>
    <property type="molecule type" value="Genomic_DNA"/>
</dbReference>
<keyword evidence="3" id="KW-1185">Reference proteome</keyword>
<accession>A0A1M4WJ06</accession>
<dbReference type="OrthoDB" id="7871900at2"/>
<dbReference type="Proteomes" id="UP000183987">
    <property type="component" value="Unassembled WGS sequence"/>
</dbReference>
<proteinExistence type="predicted"/>
<dbReference type="STRING" id="366533.SAMN05444339_102124"/>
<gene>
    <name evidence="2" type="ORF">SAMN05444339_102124</name>
</gene>
<evidence type="ECO:0000313" key="2">
    <source>
        <dbReference type="EMBL" id="SHE81053.1"/>
    </source>
</evidence>
<evidence type="ECO:0000256" key="1">
    <source>
        <dbReference type="SAM" id="SignalP"/>
    </source>
</evidence>
<organism evidence="2 3">
    <name type="scientific">Loktanella atrilutea</name>
    <dbReference type="NCBI Taxonomy" id="366533"/>
    <lineage>
        <taxon>Bacteria</taxon>
        <taxon>Pseudomonadati</taxon>
        <taxon>Pseudomonadota</taxon>
        <taxon>Alphaproteobacteria</taxon>
        <taxon>Rhodobacterales</taxon>
        <taxon>Roseobacteraceae</taxon>
        <taxon>Loktanella</taxon>
    </lineage>
</organism>